<proteinExistence type="predicted"/>
<dbReference type="Gene3D" id="3.40.50.1820">
    <property type="entry name" value="alpha/beta hydrolase"/>
    <property type="match status" value="1"/>
</dbReference>
<dbReference type="EMBL" id="CP086322">
    <property type="protein sequence ID" value="UQA93734.1"/>
    <property type="molecule type" value="Genomic_DNA"/>
</dbReference>
<feature type="domain" description="DUF1023" evidence="1">
    <location>
        <begin position="236"/>
        <end position="400"/>
    </location>
</feature>
<name>A0ABY4MAB7_9ACTN</name>
<evidence type="ECO:0000259" key="1">
    <source>
        <dbReference type="Pfam" id="PF06259"/>
    </source>
</evidence>
<reference evidence="2" key="1">
    <citation type="submission" date="2021-10" db="EMBL/GenBank/DDBJ databases">
        <title>Streptomyces nigrumlapis sp.nov.,an antimicrobial producing actinobacterium isolated from Black Gobi rocks.</title>
        <authorList>
            <person name="Wen Y."/>
            <person name="Zhang W."/>
            <person name="Liu X.G."/>
        </authorList>
    </citation>
    <scope>NUCLEOTIDE SEQUENCE</scope>
    <source>
        <strain evidence="2">ST13-2-2</strain>
    </source>
</reference>
<dbReference type="SUPFAM" id="SSF53474">
    <property type="entry name" value="alpha/beta-Hydrolases"/>
    <property type="match status" value="1"/>
</dbReference>
<dbReference type="RefSeq" id="WP_248864610.1">
    <property type="nucleotide sequence ID" value="NZ_CP086322.1"/>
</dbReference>
<sequence length="621" mass="68117">MAMVLADPEMLDRLAKSMDSKAGEIPRLSTRARTLQVSSQVSGLTQLAAWLGDTAKDLRSRARMLRSPSESPFESLSAFGLPDGLAEKGEGNKLAPGLQKVLNAHKRDTPKERAQAVKDYFDKLSPAQGAALAAAKPKTVGNLDGVPAKLRFAANRISIQEEYEKESNYLNGLAKNNPAYKRTKDRVDTLRGFMNRRVKTVRDPDTRRKVEIEVPRQFLVFDAHFGTKSDAKSSPYADGRVAEVVGELESAKNVAFRVPGITNRLDNFDSFSRDGYQLMDDGKGLERTDSAVVSWMGYDTPEVGDSVDPAKAEVGGKQLADFRQGVSVNLQEDANVNIFAHSYGTLVTSKALQKGMKDIDSVVFMGSPGLGPNINSVADFNMPSTKFYAMRAPEDPVSYTQGHGKDPADFKDITRLATDGAINHSEYYKEGTKAQANLQRILFKGSKHLELTHTTLDQEMVGAAEVRKLVTFLHSKIPPKIVIKMGADLDPIVQNILNGRMSIPEALGPIHGILNKHNMLDRVKPEDLKNELTYLSGELAHKQAYQGVKNVGAPDWVANIAANGSQFTVSKLLDVVTYPEVKMLEIDRLQNNVRQLFGDTGKSIADESVKVVDSVIDFLTP</sequence>
<keyword evidence="3" id="KW-1185">Reference proteome</keyword>
<dbReference type="InterPro" id="IPR029058">
    <property type="entry name" value="AB_hydrolase_fold"/>
</dbReference>
<evidence type="ECO:0000313" key="2">
    <source>
        <dbReference type="EMBL" id="UQA93734.1"/>
    </source>
</evidence>
<dbReference type="GO" id="GO:0016787">
    <property type="term" value="F:hydrolase activity"/>
    <property type="evidence" value="ECO:0007669"/>
    <property type="project" value="UniProtKB-KW"/>
</dbReference>
<dbReference type="InterPro" id="IPR010427">
    <property type="entry name" value="DUF1023"/>
</dbReference>
<evidence type="ECO:0000313" key="3">
    <source>
        <dbReference type="Proteomes" id="UP000830115"/>
    </source>
</evidence>
<organism evidence="2 3">
    <name type="scientific">Streptomyces halobius</name>
    <dbReference type="NCBI Taxonomy" id="2879846"/>
    <lineage>
        <taxon>Bacteria</taxon>
        <taxon>Bacillati</taxon>
        <taxon>Actinomycetota</taxon>
        <taxon>Actinomycetes</taxon>
        <taxon>Kitasatosporales</taxon>
        <taxon>Streptomycetaceae</taxon>
        <taxon>Streptomyces</taxon>
    </lineage>
</organism>
<protein>
    <submittedName>
        <fullName evidence="2">Alpha/beta hydrolase family protein</fullName>
    </submittedName>
</protein>
<dbReference type="Proteomes" id="UP000830115">
    <property type="component" value="Chromosome"/>
</dbReference>
<keyword evidence="2" id="KW-0378">Hydrolase</keyword>
<dbReference type="Pfam" id="PF06259">
    <property type="entry name" value="Abhydrolase_8"/>
    <property type="match status" value="1"/>
</dbReference>
<gene>
    <name evidence="2" type="ORF">K9S39_19350</name>
</gene>
<accession>A0ABY4MAB7</accession>